<comment type="caution">
    <text evidence="3">The sequence shown here is derived from an EMBL/GenBank/DDBJ whole genome shotgun (WGS) entry which is preliminary data.</text>
</comment>
<dbReference type="RefSeq" id="WP_186947004.1">
    <property type="nucleotide sequence ID" value="NZ_JACOGF010000004.1"/>
</dbReference>
<keyword evidence="2" id="KW-1133">Transmembrane helix</keyword>
<evidence type="ECO:0000256" key="2">
    <source>
        <dbReference type="SAM" id="Phobius"/>
    </source>
</evidence>
<evidence type="ECO:0000313" key="4">
    <source>
        <dbReference type="Proteomes" id="UP000650424"/>
    </source>
</evidence>
<proteinExistence type="predicted"/>
<evidence type="ECO:0000256" key="1">
    <source>
        <dbReference type="SAM" id="MobiDB-lite"/>
    </source>
</evidence>
<reference evidence="3 4" key="1">
    <citation type="submission" date="2020-08" db="EMBL/GenBank/DDBJ databases">
        <title>Novel species isolated from subtropical streams in China.</title>
        <authorList>
            <person name="Lu H."/>
        </authorList>
    </citation>
    <scope>NUCLEOTIDE SEQUENCE [LARGE SCALE GENOMIC DNA]</scope>
    <source>
        <strain evidence="3 4">CY18W</strain>
    </source>
</reference>
<keyword evidence="2" id="KW-0812">Transmembrane</keyword>
<sequence length="225" mass="24576">MLVLVPDYRNNTRHAGWQILLAVLFLHAGLYLLWPLLKTGLNEEKISAGSLIFLDLPIVAKPSVQEPDKKEAQRTAQPRSVSAPPANDHPRTATENTPEPVSPDIGVAPEPQAHPQPNSQPNFQSNASINRDVGEVFKGLKKDFQERERFASKANVDPIAKMGERIALSGTVNRVGVKHEVHILGDGRPVSKVITPFGTYCILHRKPGEIIGNELATVPVTCGNL</sequence>
<keyword evidence="4" id="KW-1185">Reference proteome</keyword>
<feature type="region of interest" description="Disordered" evidence="1">
    <location>
        <begin position="64"/>
        <end position="128"/>
    </location>
</feature>
<organism evidence="3 4">
    <name type="scientific">Undibacterium hunanense</name>
    <dbReference type="NCBI Taxonomy" id="2762292"/>
    <lineage>
        <taxon>Bacteria</taxon>
        <taxon>Pseudomonadati</taxon>
        <taxon>Pseudomonadota</taxon>
        <taxon>Betaproteobacteria</taxon>
        <taxon>Burkholderiales</taxon>
        <taxon>Oxalobacteraceae</taxon>
        <taxon>Undibacterium</taxon>
    </lineage>
</organism>
<dbReference type="Proteomes" id="UP000650424">
    <property type="component" value="Unassembled WGS sequence"/>
</dbReference>
<protein>
    <submittedName>
        <fullName evidence="3">Uncharacterized protein</fullName>
    </submittedName>
</protein>
<feature type="compositionally biased region" description="Polar residues" evidence="1">
    <location>
        <begin position="115"/>
        <end position="128"/>
    </location>
</feature>
<gene>
    <name evidence="3" type="ORF">H8L32_09770</name>
</gene>
<evidence type="ECO:0000313" key="3">
    <source>
        <dbReference type="EMBL" id="MBC3917759.1"/>
    </source>
</evidence>
<accession>A0ABR6ZQ85</accession>
<keyword evidence="2" id="KW-0472">Membrane</keyword>
<feature type="transmembrane region" description="Helical" evidence="2">
    <location>
        <begin position="15"/>
        <end position="37"/>
    </location>
</feature>
<dbReference type="EMBL" id="JACOGF010000004">
    <property type="protein sequence ID" value="MBC3917759.1"/>
    <property type="molecule type" value="Genomic_DNA"/>
</dbReference>
<name>A0ABR6ZQ85_9BURK</name>